<keyword evidence="7" id="KW-1185">Reference proteome</keyword>
<keyword evidence="2" id="KW-0812">Transmembrane</keyword>
<dbReference type="GO" id="GO:0016747">
    <property type="term" value="F:acyltransferase activity, transferring groups other than amino-acyl groups"/>
    <property type="evidence" value="ECO:0007669"/>
    <property type="project" value="InterPro"/>
</dbReference>
<organism evidence="6 7">
    <name type="scientific">Aphanomyces stellatus</name>
    <dbReference type="NCBI Taxonomy" id="120398"/>
    <lineage>
        <taxon>Eukaryota</taxon>
        <taxon>Sar</taxon>
        <taxon>Stramenopiles</taxon>
        <taxon>Oomycota</taxon>
        <taxon>Saprolegniomycetes</taxon>
        <taxon>Saprolegniales</taxon>
        <taxon>Verrucalvaceae</taxon>
        <taxon>Aphanomyces</taxon>
    </lineage>
</organism>
<dbReference type="InterPro" id="IPR050879">
    <property type="entry name" value="Acyltransferase_3"/>
</dbReference>
<protein>
    <submittedName>
        <fullName evidence="6">Aste57867_2326 protein</fullName>
    </submittedName>
</protein>
<dbReference type="Pfam" id="PF01757">
    <property type="entry name" value="Acyl_transf_3"/>
    <property type="match status" value="1"/>
</dbReference>
<gene>
    <name evidence="6" type="primary">Aste57867_2326</name>
    <name evidence="5" type="ORF">As57867_002321</name>
    <name evidence="6" type="ORF">ASTE57867_2326</name>
</gene>
<dbReference type="OrthoDB" id="207378at2759"/>
<feature type="transmembrane region" description="Helical" evidence="2">
    <location>
        <begin position="413"/>
        <end position="432"/>
    </location>
</feature>
<reference evidence="5" key="2">
    <citation type="submission" date="2019-06" db="EMBL/GenBank/DDBJ databases">
        <title>Genomics analysis of Aphanomyces spp. identifies a new class of oomycete effector associated with host adaptation.</title>
        <authorList>
            <person name="Gaulin E."/>
        </authorList>
    </citation>
    <scope>NUCLEOTIDE SEQUENCE</scope>
    <source>
        <strain evidence="5">CBS 578.67</strain>
    </source>
</reference>
<dbReference type="PANTHER" id="PTHR23028:SF53">
    <property type="entry name" value="ACYL_TRANSF_3 DOMAIN-CONTAINING PROTEIN"/>
    <property type="match status" value="1"/>
</dbReference>
<evidence type="ECO:0000313" key="5">
    <source>
        <dbReference type="EMBL" id="KAF0717379.1"/>
    </source>
</evidence>
<sequence length="755" mass="83019">MTKKYVQVPTDDHQFVDASDDGPSIQHADDSFEPESARPPPTGDPSVKMEPPPAQHAIAYRPDIDGLRALAVVPVVIYHAYPQLLPGGYVGVDIFFVISGYLISSILFKEHAKGKFTYADFYSRRIRRIYPALILMLVVTLAVSFRWLLAKSLQKMAATLVAGGLFGANLQLLLVEEAYGDATLAADNPLLHLWSLGVEEQFYIFWPMFAALLVRLPTRVALQAQLVVLAASFTCNIVLLGYGGDNKYSFYFPLSRFWQMAIGGLIAYVNLATVHVPIKTATLKPTSAASLSMLGLGLILLSMILLDETSAFPGYWSLLPTLGAAAVIFAGPTTPFNHYVLGSSAMIFVGSISYPLYLWHWPMLVLAKLRYPVAALRAWYTEPYAVALLSIGCSLATLHLVENQLRRRKAPSLVLVLFLLMAGLTSLGVYVYRQPEAFSPMSQAIAAAKHRLPDLDVSDKKDVVLNWSKPPREAEITPAKILAADDYFDFSGFEQLETGQTDLMPKALNLDSASGRTVVVLGDSHANMLAPRFKRLFEVAKANGAPFPIVYFRARSNTPSLSCTGQDHASDIAFVEKIKPDVVFINSNWIQFLRGDGDGLVAKADPPCCRSGYADPCLFQSMADVRELVRRLQGNMAAFAAVGTKVFCATVNPEGDAFNFRNMLNGGQVAAIEPVRRSTFRNKHDRIISLVEQAIASANATLIDLSDNQCHDDLCQVVSMREGEPVMWDANHFRPYYARNYLTSLDSIVQAALAN</sequence>
<keyword evidence="2" id="KW-1133">Transmembrane helix</keyword>
<keyword evidence="2" id="KW-0472">Membrane</keyword>
<feature type="transmembrane region" description="Helical" evidence="2">
    <location>
        <begin position="226"/>
        <end position="244"/>
    </location>
</feature>
<reference evidence="6 7" key="1">
    <citation type="submission" date="2019-03" db="EMBL/GenBank/DDBJ databases">
        <authorList>
            <person name="Gaulin E."/>
            <person name="Dumas B."/>
        </authorList>
    </citation>
    <scope>NUCLEOTIDE SEQUENCE [LARGE SCALE GENOMIC DNA]</scope>
    <source>
        <strain evidence="6">CBS 568.67</strain>
    </source>
</reference>
<feature type="domain" description="Acyltransferase 3" evidence="3">
    <location>
        <begin position="63"/>
        <end position="393"/>
    </location>
</feature>
<proteinExistence type="predicted"/>
<evidence type="ECO:0000259" key="3">
    <source>
        <dbReference type="Pfam" id="PF01757"/>
    </source>
</evidence>
<dbReference type="Pfam" id="PF19040">
    <property type="entry name" value="SGNH"/>
    <property type="match status" value="1"/>
</dbReference>
<evidence type="ECO:0000256" key="2">
    <source>
        <dbReference type="SAM" id="Phobius"/>
    </source>
</evidence>
<dbReference type="GO" id="GO:0016020">
    <property type="term" value="C:membrane"/>
    <property type="evidence" value="ECO:0007669"/>
    <property type="project" value="TreeGrafter"/>
</dbReference>
<feature type="transmembrane region" description="Helical" evidence="2">
    <location>
        <begin position="288"/>
        <end position="306"/>
    </location>
</feature>
<dbReference type="EMBL" id="VJMH01000259">
    <property type="protein sequence ID" value="KAF0717379.1"/>
    <property type="molecule type" value="Genomic_DNA"/>
</dbReference>
<feature type="transmembrane region" description="Helical" evidence="2">
    <location>
        <begin position="256"/>
        <end position="276"/>
    </location>
</feature>
<dbReference type="InterPro" id="IPR043968">
    <property type="entry name" value="SGNH"/>
</dbReference>
<feature type="transmembrane region" description="Helical" evidence="2">
    <location>
        <begin position="193"/>
        <end position="214"/>
    </location>
</feature>
<feature type="region of interest" description="Disordered" evidence="1">
    <location>
        <begin position="1"/>
        <end position="52"/>
    </location>
</feature>
<feature type="transmembrane region" description="Helical" evidence="2">
    <location>
        <begin position="129"/>
        <end position="149"/>
    </location>
</feature>
<evidence type="ECO:0000313" key="6">
    <source>
        <dbReference type="EMBL" id="VFT79528.1"/>
    </source>
</evidence>
<evidence type="ECO:0000259" key="4">
    <source>
        <dbReference type="Pfam" id="PF19040"/>
    </source>
</evidence>
<feature type="transmembrane region" description="Helical" evidence="2">
    <location>
        <begin position="87"/>
        <end position="108"/>
    </location>
</feature>
<evidence type="ECO:0000256" key="1">
    <source>
        <dbReference type="SAM" id="MobiDB-lite"/>
    </source>
</evidence>
<accession>A0A485KBL6</accession>
<dbReference type="Proteomes" id="UP000332933">
    <property type="component" value="Unassembled WGS sequence"/>
</dbReference>
<dbReference type="EMBL" id="CAADRA010000259">
    <property type="protein sequence ID" value="VFT79528.1"/>
    <property type="molecule type" value="Genomic_DNA"/>
</dbReference>
<dbReference type="PANTHER" id="PTHR23028">
    <property type="entry name" value="ACETYLTRANSFERASE"/>
    <property type="match status" value="1"/>
</dbReference>
<feature type="transmembrane region" description="Helical" evidence="2">
    <location>
        <begin position="379"/>
        <end position="401"/>
    </location>
</feature>
<feature type="transmembrane region" description="Helical" evidence="2">
    <location>
        <begin position="312"/>
        <end position="332"/>
    </location>
</feature>
<dbReference type="AlphaFoldDB" id="A0A485KBL6"/>
<evidence type="ECO:0000313" key="7">
    <source>
        <dbReference type="Proteomes" id="UP000332933"/>
    </source>
</evidence>
<name>A0A485KBL6_9STRA</name>
<feature type="transmembrane region" description="Helical" evidence="2">
    <location>
        <begin position="339"/>
        <end position="359"/>
    </location>
</feature>
<dbReference type="GO" id="GO:0000271">
    <property type="term" value="P:polysaccharide biosynthetic process"/>
    <property type="evidence" value="ECO:0007669"/>
    <property type="project" value="TreeGrafter"/>
</dbReference>
<dbReference type="InterPro" id="IPR002656">
    <property type="entry name" value="Acyl_transf_3_dom"/>
</dbReference>
<feature type="domain" description="SGNH" evidence="4">
    <location>
        <begin position="515"/>
        <end position="739"/>
    </location>
</feature>